<reference evidence="1" key="1">
    <citation type="submission" date="2012-05" db="EMBL/GenBank/DDBJ databases">
        <authorList>
            <person name="Krishnakumar V."/>
            <person name="Cheung F."/>
            <person name="Xiao Y."/>
            <person name="Chan A."/>
            <person name="Moskal W.A."/>
            <person name="Town C.D."/>
        </authorList>
    </citation>
    <scope>NUCLEOTIDE SEQUENCE</scope>
</reference>
<evidence type="ECO:0000313" key="1">
    <source>
        <dbReference type="EMBL" id="AFK35051.1"/>
    </source>
</evidence>
<dbReference type="EMBL" id="BT135256">
    <property type="protein sequence ID" value="AFK35051.1"/>
    <property type="molecule type" value="mRNA"/>
</dbReference>
<accession>I3S459</accession>
<organism evidence="1">
    <name type="scientific">Medicago truncatula</name>
    <name type="common">Barrel medic</name>
    <name type="synonym">Medicago tribuloides</name>
    <dbReference type="NCBI Taxonomy" id="3880"/>
    <lineage>
        <taxon>Eukaryota</taxon>
        <taxon>Viridiplantae</taxon>
        <taxon>Streptophyta</taxon>
        <taxon>Embryophyta</taxon>
        <taxon>Tracheophyta</taxon>
        <taxon>Spermatophyta</taxon>
        <taxon>Magnoliopsida</taxon>
        <taxon>eudicotyledons</taxon>
        <taxon>Gunneridae</taxon>
        <taxon>Pentapetalae</taxon>
        <taxon>rosids</taxon>
        <taxon>fabids</taxon>
        <taxon>Fabales</taxon>
        <taxon>Fabaceae</taxon>
        <taxon>Papilionoideae</taxon>
        <taxon>50 kb inversion clade</taxon>
        <taxon>NPAAA clade</taxon>
        <taxon>Hologalegina</taxon>
        <taxon>IRL clade</taxon>
        <taxon>Trifolieae</taxon>
        <taxon>Medicago</taxon>
    </lineage>
</organism>
<dbReference type="AlphaFoldDB" id="I3S459"/>
<name>I3S459_MEDTR</name>
<protein>
    <submittedName>
        <fullName evidence="1">Uncharacterized protein</fullName>
    </submittedName>
</protein>
<proteinExistence type="evidence at transcript level"/>
<sequence>MTIADTGYQLLKEETSLILSKTSCSADSVKHFSSRCIFHYNGQMSRC</sequence>